<evidence type="ECO:0000256" key="2">
    <source>
        <dbReference type="SAM" id="Phobius"/>
    </source>
</evidence>
<keyword evidence="2" id="KW-0812">Transmembrane</keyword>
<proteinExistence type="predicted"/>
<protein>
    <submittedName>
        <fullName evidence="3">Uncharacterized protein</fullName>
    </submittedName>
</protein>
<keyword evidence="2" id="KW-0472">Membrane</keyword>
<feature type="transmembrane region" description="Helical" evidence="2">
    <location>
        <begin position="12"/>
        <end position="33"/>
    </location>
</feature>
<evidence type="ECO:0000313" key="4">
    <source>
        <dbReference type="Proteomes" id="UP001189429"/>
    </source>
</evidence>
<accession>A0ABN9S159</accession>
<feature type="region of interest" description="Disordered" evidence="1">
    <location>
        <begin position="31"/>
        <end position="74"/>
    </location>
</feature>
<dbReference type="EMBL" id="CAUYUJ010008925">
    <property type="protein sequence ID" value="CAK0825406.1"/>
    <property type="molecule type" value="Genomic_DNA"/>
</dbReference>
<feature type="region of interest" description="Disordered" evidence="1">
    <location>
        <begin position="374"/>
        <end position="410"/>
    </location>
</feature>
<feature type="region of interest" description="Disordered" evidence="1">
    <location>
        <begin position="112"/>
        <end position="143"/>
    </location>
</feature>
<keyword evidence="2" id="KW-1133">Transmembrane helix</keyword>
<organism evidence="3 4">
    <name type="scientific">Prorocentrum cordatum</name>
    <dbReference type="NCBI Taxonomy" id="2364126"/>
    <lineage>
        <taxon>Eukaryota</taxon>
        <taxon>Sar</taxon>
        <taxon>Alveolata</taxon>
        <taxon>Dinophyceae</taxon>
        <taxon>Prorocentrales</taxon>
        <taxon>Prorocentraceae</taxon>
        <taxon>Prorocentrum</taxon>
    </lineage>
</organism>
<evidence type="ECO:0000313" key="3">
    <source>
        <dbReference type="EMBL" id="CAK0825406.1"/>
    </source>
</evidence>
<name>A0ABN9S159_9DINO</name>
<feature type="compositionally biased region" description="Low complexity" evidence="1">
    <location>
        <begin position="45"/>
        <end position="58"/>
    </location>
</feature>
<gene>
    <name evidence="3" type="ORF">PCOR1329_LOCUS25537</name>
</gene>
<dbReference type="Proteomes" id="UP001189429">
    <property type="component" value="Unassembled WGS sequence"/>
</dbReference>
<keyword evidence="4" id="KW-1185">Reference proteome</keyword>
<evidence type="ECO:0000256" key="1">
    <source>
        <dbReference type="SAM" id="MobiDB-lite"/>
    </source>
</evidence>
<reference evidence="3" key="1">
    <citation type="submission" date="2023-10" db="EMBL/GenBank/DDBJ databases">
        <authorList>
            <person name="Chen Y."/>
            <person name="Shah S."/>
            <person name="Dougan E. K."/>
            <person name="Thang M."/>
            <person name="Chan C."/>
        </authorList>
    </citation>
    <scope>NUCLEOTIDE SEQUENCE [LARGE SCALE GENOMIC DNA]</scope>
</reference>
<sequence length="697" mass="75850">MSVAQEAASRPWPWLAVAAVLVAAVSAAIPTAVRRRRSKQEEGSYDPSSGSSRSAPGSKKTELTEQGSEPSEPAAEAIAHVCPEHQGNAKSLAAAFGLNACLLRKSPPGHAEESAKKLLEGSCTDRRTDSAKAESKAADGQSEAAQRLLAASIAEGAQGEQGLRAGKKCTTCEHPYKRFDDTYALSQQNRDSMQTEFTPDVSSPVRNWTGWREAALAAQTTGSLRARFSEERVQSESGRVPALQPRVLGEDLQWASAACAGAVGLEQRGQHESELQATLPEEKQLEPARSARAAGEELLRQQVSKLQASLSEEQQRRETALSVAAAQADQLRKHASELQAAAAAEQARLRQELGRLQQRQGELERLRANCARQSSQLQQLRRSQEEYSGGDADAIGAPSQEQQRTAKDEVASLGQRLAAEPENNATSQDLAERAKLKLQEELLAAKGEIFSLEQCLAAQAQLRPTKPLAARPAPETQRRQIVADMCSNVEEYVGKLIGNCCNTTSESTTIALHYIRSRLHAIVDVEADAFDDDLRMHESIGTVLALKKLMEVWMLVSLTVDVPPIRSSGWGGSAKFRSHFKALVPWSVSRVELRCRWRDENLGVSHGRLRLTIRRNGTVVSEVDCFAFAPHVWVKEVVAFSSSQLGDPLPGDTLSLEYAVGSFEIRCLCVEDRRTVAACHRAVAGRRPGSSARRPRA</sequence>
<feature type="compositionally biased region" description="Basic and acidic residues" evidence="1">
    <location>
        <begin position="112"/>
        <end position="137"/>
    </location>
</feature>
<comment type="caution">
    <text evidence="3">The sequence shown here is derived from an EMBL/GenBank/DDBJ whole genome shotgun (WGS) entry which is preliminary data.</text>
</comment>